<evidence type="ECO:0000256" key="2">
    <source>
        <dbReference type="SAM" id="Phobius"/>
    </source>
</evidence>
<keyword evidence="2" id="KW-1133">Transmembrane helix</keyword>
<evidence type="ECO:0000313" key="4">
    <source>
        <dbReference type="Proteomes" id="UP000078250"/>
    </source>
</evidence>
<feature type="transmembrane region" description="Helical" evidence="2">
    <location>
        <begin position="1310"/>
        <end position="1332"/>
    </location>
</feature>
<dbReference type="RefSeq" id="WP_211267748.1">
    <property type="nucleotide sequence ID" value="NZ_LXEV01000016.1"/>
</dbReference>
<evidence type="ECO:0008006" key="5">
    <source>
        <dbReference type="Google" id="ProtNLM"/>
    </source>
</evidence>
<protein>
    <recommendedName>
        <fullName evidence="5">RTX toxin</fullName>
    </recommendedName>
</protein>
<dbReference type="InterPro" id="IPR001343">
    <property type="entry name" value="Hemolysn_Ca-bd"/>
</dbReference>
<dbReference type="InterPro" id="IPR011049">
    <property type="entry name" value="Serralysin-like_metalloprot_C"/>
</dbReference>
<dbReference type="PRINTS" id="PR00313">
    <property type="entry name" value="CABNDNGRPT"/>
</dbReference>
<keyword evidence="2" id="KW-0472">Membrane</keyword>
<organism evidence="3 4">
    <name type="scientific">Proteus hauseri ATCC 700826</name>
    <dbReference type="NCBI Taxonomy" id="1354271"/>
    <lineage>
        <taxon>Bacteria</taxon>
        <taxon>Pseudomonadati</taxon>
        <taxon>Pseudomonadota</taxon>
        <taxon>Gammaproteobacteria</taxon>
        <taxon>Enterobacterales</taxon>
        <taxon>Morganellaceae</taxon>
        <taxon>Proteus</taxon>
    </lineage>
</organism>
<reference evidence="3 4" key="1">
    <citation type="submission" date="2016-04" db="EMBL/GenBank/DDBJ databases">
        <title>ATOL: Assembling a taxonomically balanced genome-scale reconstruction of the evolutionary history of the Enterobacteriaceae.</title>
        <authorList>
            <person name="Plunkett G.III."/>
            <person name="Neeno-Eckwall E.C."/>
            <person name="Glasner J.D."/>
            <person name="Perna N.T."/>
        </authorList>
    </citation>
    <scope>NUCLEOTIDE SEQUENCE [LARGE SCALE GENOMIC DNA]</scope>
    <source>
        <strain evidence="3 4">ATCC 700826</strain>
    </source>
</reference>
<dbReference type="Proteomes" id="UP000078250">
    <property type="component" value="Unassembled WGS sequence"/>
</dbReference>
<accession>A0AAJ3HU88</accession>
<keyword evidence="1" id="KW-0106">Calcium</keyword>
<evidence type="ECO:0000313" key="3">
    <source>
        <dbReference type="EMBL" id="OAT48469.1"/>
    </source>
</evidence>
<proteinExistence type="predicted"/>
<keyword evidence="4" id="KW-1185">Reference proteome</keyword>
<sequence length="2306" mass="265288">MVGKKTQDDYFISDSLGVTKYSEWLYDLGLDKLDFSYVGLEKENIFNKINSIMKENNKYYAVILLKDHAISITYTKYSNDNYRFSIFNPNYGVTEYNDVKILMDILYYHLDFYGGHEIDNGNYFIFNEFKESEIKTHKSLWNSNPIDTNKNIAENIKKAGFSLHFNENIIGRVVHYSEKGDLIVELKQDNKITEVIVKDIYIDDGLYLLKNNINKIIENNNASKIIVKKTEDNDVSINIIEFNTHQKIKNAAGYIEFDDIYYRELIDINRFLLKGKKANELNEIASLIDILKGNIYFDKIMASFSLINKIKYFNHNSHGSLFEILNKVKDKLEGKLFYDKLIYGKEKILSLSESNNLVAAKLYQLMVSEISDNNYGISNFIYSQVIESPYLLLDKNKSAGIEGYDYTITFKQNNQELHNIVESIDIPELKNTILIESLNTLHLKYNYQRLSEYKNNESVDKLVSVIENEIDLKRGESSDSYRDLYFDLFINNRFKNRMIVHDIEQLEYYFNNNLRERNYGYHYYNFYIDEANPGALLEKSFNKNKNEIDCSYILFDENESNFKFLFNDNKFFTARNISKIIVDNINSYYQDDILIYFYNGIKSEKLSSYLKNKPEVSNFLDYCLKNKIRLVATGNEDNEFLHQDFIKHKNKIDYLHNIILENQYSNEKTIVFAKKEKLLSHRYGHLFIEGLAQRLNMPIYQVVDNKLSLLNENFVIKPLTVQHYINKPLLENSTEMDIIIPEADNASDRLKNNKINIEEDNYTNKIYKLASDIFSNFRDDDKFILGYKENITTAISSYSEKMTMADIFNYIKLNRYSLNDYQIGTIINKVDQLNIERHKKVLKNISDIIINNNVSIKVLCNKYFYELSAFFMTSDKKNITNKLYQVIYDPLISEKFNQYLMNEITIEEWKSYNQLTEEKLTLVEKTNQTIKLVHSIYDNPKIIGKLSLLSNNLLSSFFDINNKGVLYHVLLNFISTFENYKNIINKLGKIIFMNKNNLILDTLSPVKALDKVSTLENSTTLDINKKLIYDEVVEINKTYINKGLLISLGAKIDGVNIDNVDLNNMEQWELKLKFDPHHLNDYFLSASDNENDKKVIALFNYLLNGKKDKIKHLISNDSNRMDYLAASERFKKIIDLGNKHYNDKDWNALRQVSLKIPRHMKIISKIGYANITYGMWQSINTTFIFAEQLNNPKLTTKERKDIINNLAIMWSEIASNGLSEVIEIALAKGLLKYRHNPLDYVSKISTRVGIGLNILSVGFDIYNAYDNFSRIAGESNEKRKVDYIVNGSFAIVSGLVTLGVSIAMLAGSVIAGPIGVVAGAVIALATSIYNAARLIEEAKTKVHFTPLEELDNGFYAFLMGDLLPSKKNEIIYLETETQLENMIDENAKKYFDKIKKENDLSLYFYTNEKHIYQEYYYYKIIPNLIGRSLDSILNPLGEYISERISQNIPQKEAEEIAALSYYLRAEKTEYKYYIPEKAISTDEVLIFDMNFYINELKRYSIDIVSDDESHVFDNIVSNDFLNEIITSKEKTVKTLSQSELLGDLIKVNNYNGYYLSNFKNNETLYFNSYNGDDIIAAPAITKNNFDIYNGTKRLSGGNNDDMFNLLASESPNYASRFYGRGGNDTLHIIKTTNKYAGYEIDLSKNYVKFKKSENVNNSQNFNSKLFLYQDNGRVYSRKLLDTMPSIVLQAHKVIAYLDSIENVIGSKNSNDIIYGNQNDNYLDGVDGTDLLYGLKGNDTLALQDGYAEGGDGNDKYIILRASLEKSYNILFETIINEVSKSESSVVKLNYNFDEITSINRYGKDIVFNIKVNDGNKENKLIYHSVTLRNVYDSNQGNILSHQYMLTTMDGFMLTINESKNITDNVLYNFSYLDTYANDTDKIQSIHIDENNESLFLSYANKNKTIKLLSKIKYSGFSSGEGLRFGIDSNKEDNNYFSITADSFIKLSSGHDNYQIKTFLAKNKSDEIKVSLSNSSDDLNKSCVSNFFLSDVSGFDLIFNNGILSHRYHPDAYLKIIFDKLNLKYFLDSNANIRFIDKDNTIFTLPIKESQQGLLMPVTNLNLTMSNEDDVLMIPESLILNKAVLSAYSIYTPESHFMPISLILKDNKNKSVDLLPILELMDGDDIVVNHNKSSSVIDGGNGDDHIVVNGGHHILIAGEGNDNINAGSGNDLLISQSGHDYLNGGAGNNIYIVQKRQGNVTVYDEGENSHLFITGLSEQDTFTYSEIGDDMQYRSQDNQFTLTVKTKENNNSSVILIEKQNTFSMQSLASIIQDMAQFNEQQLTTMQGSEFIPSSTWSPLTLVTKHL</sequence>
<dbReference type="SUPFAM" id="SSF51120">
    <property type="entry name" value="beta-Roll"/>
    <property type="match status" value="2"/>
</dbReference>
<dbReference type="EMBL" id="LXEV01000016">
    <property type="protein sequence ID" value="OAT48469.1"/>
    <property type="molecule type" value="Genomic_DNA"/>
</dbReference>
<keyword evidence="2" id="KW-0812">Transmembrane</keyword>
<dbReference type="Gene3D" id="1.20.140.180">
    <property type="match status" value="1"/>
</dbReference>
<name>A0AAJ3HU88_PROHU</name>
<gene>
    <name evidence="3" type="ORF">M997_0931</name>
</gene>
<dbReference type="Gene3D" id="3.40.50.11550">
    <property type="match status" value="1"/>
</dbReference>
<dbReference type="Gene3D" id="2.150.10.10">
    <property type="entry name" value="Serralysin-like metalloprotease, C-terminal"/>
    <property type="match status" value="2"/>
</dbReference>
<dbReference type="GO" id="GO:0005509">
    <property type="term" value="F:calcium ion binding"/>
    <property type="evidence" value="ECO:0007669"/>
    <property type="project" value="InterPro"/>
</dbReference>
<dbReference type="SUPFAM" id="SSF159501">
    <property type="entry name" value="EreA/ChaN-like"/>
    <property type="match status" value="1"/>
</dbReference>
<evidence type="ECO:0000256" key="1">
    <source>
        <dbReference type="ARBA" id="ARBA00022837"/>
    </source>
</evidence>
<dbReference type="Pfam" id="PF00353">
    <property type="entry name" value="HemolysinCabind"/>
    <property type="match status" value="2"/>
</dbReference>
<feature type="transmembrane region" description="Helical" evidence="2">
    <location>
        <begin position="1283"/>
        <end position="1304"/>
    </location>
</feature>
<comment type="caution">
    <text evidence="3">The sequence shown here is derived from an EMBL/GenBank/DDBJ whole genome shotgun (WGS) entry which is preliminary data.</text>
</comment>
<dbReference type="SUPFAM" id="SSF158842">
    <property type="entry name" value="PMT central region-like"/>
    <property type="match status" value="1"/>
</dbReference>